<gene>
    <name evidence="2" type="ORF">AC578_8381</name>
</gene>
<dbReference type="OrthoDB" id="5288718at2759"/>
<sequence length="196" mass="21234">MSGTLQASDATGHLAEIGSHLEGGVEGHESSPDFVETVFEMEQACSASQDNRSITMGTPGPFRHRSSTVDLGQITRKYRNTEVLPASPLERFVYQDPSYEPWPMIAKKALSDSGLDATSLRELNERVSFASINTVAQISNPDLLEEAYCSIRSQASGASVAAGGGGRKRSLDDAELRIHGDGSEKAFKRQDTKEDR</sequence>
<comment type="caution">
    <text evidence="2">The sequence shown here is derived from an EMBL/GenBank/DDBJ whole genome shotgun (WGS) entry which is preliminary data.</text>
</comment>
<evidence type="ECO:0000256" key="1">
    <source>
        <dbReference type="SAM" id="MobiDB-lite"/>
    </source>
</evidence>
<dbReference type="EMBL" id="LFZN01000014">
    <property type="protein sequence ID" value="KXT05263.1"/>
    <property type="molecule type" value="Genomic_DNA"/>
</dbReference>
<feature type="compositionally biased region" description="Polar residues" evidence="1">
    <location>
        <begin position="45"/>
        <end position="56"/>
    </location>
</feature>
<reference evidence="2 3" key="1">
    <citation type="submission" date="2015-07" db="EMBL/GenBank/DDBJ databases">
        <title>Comparative genomics of the Sigatoka disease complex on banana suggests a link between parallel evolutionary changes in Pseudocercospora fijiensis and Pseudocercospora eumusae and increased virulence on the banana host.</title>
        <authorList>
            <person name="Chang T.-C."/>
            <person name="Salvucci A."/>
            <person name="Crous P.W."/>
            <person name="Stergiopoulos I."/>
        </authorList>
    </citation>
    <scope>NUCLEOTIDE SEQUENCE [LARGE SCALE GENOMIC DNA]</scope>
    <source>
        <strain evidence="2 3">CBS 114824</strain>
    </source>
</reference>
<evidence type="ECO:0000313" key="3">
    <source>
        <dbReference type="Proteomes" id="UP000070133"/>
    </source>
</evidence>
<organism evidence="2 3">
    <name type="scientific">Pseudocercospora eumusae</name>
    <dbReference type="NCBI Taxonomy" id="321146"/>
    <lineage>
        <taxon>Eukaryota</taxon>
        <taxon>Fungi</taxon>
        <taxon>Dikarya</taxon>
        <taxon>Ascomycota</taxon>
        <taxon>Pezizomycotina</taxon>
        <taxon>Dothideomycetes</taxon>
        <taxon>Dothideomycetidae</taxon>
        <taxon>Mycosphaerellales</taxon>
        <taxon>Mycosphaerellaceae</taxon>
        <taxon>Pseudocercospora</taxon>
    </lineage>
</organism>
<proteinExistence type="predicted"/>
<evidence type="ECO:0000313" key="2">
    <source>
        <dbReference type="EMBL" id="KXT05263.1"/>
    </source>
</evidence>
<protein>
    <submittedName>
        <fullName evidence="2">Uncharacterized protein</fullName>
    </submittedName>
</protein>
<feature type="compositionally biased region" description="Basic and acidic residues" evidence="1">
    <location>
        <begin position="169"/>
        <end position="196"/>
    </location>
</feature>
<accession>A0A139HS92</accession>
<feature type="region of interest" description="Disordered" evidence="1">
    <location>
        <begin position="1"/>
        <end position="68"/>
    </location>
</feature>
<dbReference type="AlphaFoldDB" id="A0A139HS92"/>
<dbReference type="Proteomes" id="UP000070133">
    <property type="component" value="Unassembled WGS sequence"/>
</dbReference>
<feature type="region of interest" description="Disordered" evidence="1">
    <location>
        <begin position="156"/>
        <end position="196"/>
    </location>
</feature>
<name>A0A139HS92_9PEZI</name>
<keyword evidence="3" id="KW-1185">Reference proteome</keyword>